<dbReference type="PANTHER" id="PTHR46112:SF3">
    <property type="entry name" value="AMINOPEPTIDASE YPDF"/>
    <property type="match status" value="1"/>
</dbReference>
<organism evidence="3 4">
    <name type="scientific">Oscillibacter valericigenes</name>
    <dbReference type="NCBI Taxonomy" id="351091"/>
    <lineage>
        <taxon>Bacteria</taxon>
        <taxon>Bacillati</taxon>
        <taxon>Bacillota</taxon>
        <taxon>Clostridia</taxon>
        <taxon>Eubacteriales</taxon>
        <taxon>Oscillospiraceae</taxon>
        <taxon>Oscillibacter</taxon>
    </lineage>
</organism>
<dbReference type="InterPro" id="IPR000587">
    <property type="entry name" value="Creatinase_N"/>
</dbReference>
<keyword evidence="3" id="KW-0378">Hydrolase</keyword>
<dbReference type="EMBL" id="JACSNX010000001">
    <property type="protein sequence ID" value="MBM6849844.1"/>
    <property type="molecule type" value="Genomic_DNA"/>
</dbReference>
<gene>
    <name evidence="3" type="ORF">H9X91_00135</name>
</gene>
<dbReference type="InterPro" id="IPR029149">
    <property type="entry name" value="Creatin/AminoP/Spt16_N"/>
</dbReference>
<feature type="domain" description="Creatinase N-terminal" evidence="2">
    <location>
        <begin position="5"/>
        <end position="130"/>
    </location>
</feature>
<keyword evidence="3" id="KW-0645">Protease</keyword>
<dbReference type="Proteomes" id="UP000719500">
    <property type="component" value="Unassembled WGS sequence"/>
</dbReference>
<evidence type="ECO:0000259" key="1">
    <source>
        <dbReference type="Pfam" id="PF00557"/>
    </source>
</evidence>
<evidence type="ECO:0000313" key="4">
    <source>
        <dbReference type="Proteomes" id="UP000719500"/>
    </source>
</evidence>
<dbReference type="RefSeq" id="WP_204801322.1">
    <property type="nucleotide sequence ID" value="NZ_JACSNX010000001.1"/>
</dbReference>
<protein>
    <submittedName>
        <fullName evidence="3">Aminopeptidase P family protein</fullName>
    </submittedName>
</protein>
<accession>A0ABS2FQG8</accession>
<dbReference type="GO" id="GO:0004177">
    <property type="term" value="F:aminopeptidase activity"/>
    <property type="evidence" value="ECO:0007669"/>
    <property type="project" value="UniProtKB-KW"/>
</dbReference>
<dbReference type="CDD" id="cd01092">
    <property type="entry name" value="APP-like"/>
    <property type="match status" value="1"/>
</dbReference>
<dbReference type="Pfam" id="PF00557">
    <property type="entry name" value="Peptidase_M24"/>
    <property type="match status" value="1"/>
</dbReference>
<dbReference type="InterPro" id="IPR050659">
    <property type="entry name" value="Peptidase_M24B"/>
</dbReference>
<dbReference type="Pfam" id="PF01321">
    <property type="entry name" value="Creatinase_N"/>
    <property type="match status" value="1"/>
</dbReference>
<dbReference type="Gene3D" id="3.90.230.10">
    <property type="entry name" value="Creatinase/methionine aminopeptidase superfamily"/>
    <property type="match status" value="1"/>
</dbReference>
<dbReference type="SUPFAM" id="SSF55920">
    <property type="entry name" value="Creatinase/aminopeptidase"/>
    <property type="match status" value="1"/>
</dbReference>
<dbReference type="InterPro" id="IPR000994">
    <property type="entry name" value="Pept_M24"/>
</dbReference>
<dbReference type="SUPFAM" id="SSF53092">
    <property type="entry name" value="Creatinase/prolidase N-terminal domain"/>
    <property type="match status" value="1"/>
</dbReference>
<dbReference type="Gene3D" id="3.40.350.10">
    <property type="entry name" value="Creatinase/prolidase N-terminal domain"/>
    <property type="match status" value="1"/>
</dbReference>
<keyword evidence="4" id="KW-1185">Reference proteome</keyword>
<reference evidence="3 4" key="1">
    <citation type="journal article" date="2021" name="Sci. Rep.">
        <title>The distribution of antibiotic resistance genes in chicken gut microbiota commensals.</title>
        <authorList>
            <person name="Juricova H."/>
            <person name="Matiasovicova J."/>
            <person name="Kubasova T."/>
            <person name="Cejkova D."/>
            <person name="Rychlik I."/>
        </authorList>
    </citation>
    <scope>NUCLEOTIDE SEQUENCE [LARGE SCALE GENOMIC DNA]</scope>
    <source>
        <strain evidence="3 4">An411</strain>
    </source>
</reference>
<name>A0ABS2FQG8_9FIRM</name>
<comment type="caution">
    <text evidence="3">The sequence shown here is derived from an EMBL/GenBank/DDBJ whole genome shotgun (WGS) entry which is preliminary data.</text>
</comment>
<feature type="domain" description="Peptidase M24" evidence="1">
    <location>
        <begin position="138"/>
        <end position="340"/>
    </location>
</feature>
<evidence type="ECO:0000313" key="3">
    <source>
        <dbReference type="EMBL" id="MBM6849844.1"/>
    </source>
</evidence>
<keyword evidence="3" id="KW-0031">Aminopeptidase</keyword>
<sequence length="357" mass="40173">MYEERIKRVLAAMEQMGLEQILVSDPDSIWYLTGYDVFPFERLYALYLRKDGQHKLFLNKLFPVPEAPWEQVWFSDTDDYLTILAQAVDGEKDMGVDKDWPARFLLPLMAHNPSCRYVLASDCVDDARACKDAVERDLMREASRINDVVMERAAAYMKEGMTEREVADYIVGQYAAEGCDSTSFLPIVSYGAHAADPHHEADQTRLQAGDCIVIDMGCRKSRYCSDMTRTFFCKTADPKYAAIHDLVREANEKAESLIRPGVALKDLDKAARDHIAAAGYGEFFTHRLGHFIGQTDHEKGDVSATTPLVAKPGMIFSIEPGVYLPGEFGVRVEDLVLVTETGCEILNHVDKHWKTVG</sequence>
<dbReference type="PANTHER" id="PTHR46112">
    <property type="entry name" value="AMINOPEPTIDASE"/>
    <property type="match status" value="1"/>
</dbReference>
<dbReference type="InterPro" id="IPR036005">
    <property type="entry name" value="Creatinase/aminopeptidase-like"/>
</dbReference>
<evidence type="ECO:0000259" key="2">
    <source>
        <dbReference type="Pfam" id="PF01321"/>
    </source>
</evidence>
<proteinExistence type="predicted"/>